<keyword evidence="2" id="KW-0732">Signal</keyword>
<keyword evidence="4" id="KW-1185">Reference proteome</keyword>
<keyword evidence="1" id="KW-0812">Transmembrane</keyword>
<protein>
    <submittedName>
        <fullName evidence="3">Uncharacterized protein</fullName>
    </submittedName>
</protein>
<feature type="transmembrane region" description="Helical" evidence="1">
    <location>
        <begin position="177"/>
        <end position="197"/>
    </location>
</feature>
<accession>A0A8K0WB37</accession>
<evidence type="ECO:0000313" key="4">
    <source>
        <dbReference type="Proteomes" id="UP000813427"/>
    </source>
</evidence>
<evidence type="ECO:0000256" key="1">
    <source>
        <dbReference type="SAM" id="Phobius"/>
    </source>
</evidence>
<evidence type="ECO:0000313" key="3">
    <source>
        <dbReference type="EMBL" id="KAH7245749.1"/>
    </source>
</evidence>
<dbReference type="OrthoDB" id="5104607at2759"/>
<dbReference type="EMBL" id="JAGPXF010000004">
    <property type="protein sequence ID" value="KAH7245749.1"/>
    <property type="molecule type" value="Genomic_DNA"/>
</dbReference>
<keyword evidence="1" id="KW-1133">Transmembrane helix</keyword>
<dbReference type="Proteomes" id="UP000813427">
    <property type="component" value="Unassembled WGS sequence"/>
</dbReference>
<reference evidence="3" key="1">
    <citation type="journal article" date="2021" name="Nat. Commun.">
        <title>Genetic determinants of endophytism in the Arabidopsis root mycobiome.</title>
        <authorList>
            <person name="Mesny F."/>
            <person name="Miyauchi S."/>
            <person name="Thiergart T."/>
            <person name="Pickel B."/>
            <person name="Atanasova L."/>
            <person name="Karlsson M."/>
            <person name="Huettel B."/>
            <person name="Barry K.W."/>
            <person name="Haridas S."/>
            <person name="Chen C."/>
            <person name="Bauer D."/>
            <person name="Andreopoulos W."/>
            <person name="Pangilinan J."/>
            <person name="LaButti K."/>
            <person name="Riley R."/>
            <person name="Lipzen A."/>
            <person name="Clum A."/>
            <person name="Drula E."/>
            <person name="Henrissat B."/>
            <person name="Kohler A."/>
            <person name="Grigoriev I.V."/>
            <person name="Martin F.M."/>
            <person name="Hacquard S."/>
        </authorList>
    </citation>
    <scope>NUCLEOTIDE SEQUENCE</scope>
    <source>
        <strain evidence="3">MPI-SDFR-AT-0068</strain>
    </source>
</reference>
<keyword evidence="1" id="KW-0472">Membrane</keyword>
<name>A0A8K0WB37_9HYPO</name>
<evidence type="ECO:0000256" key="2">
    <source>
        <dbReference type="SAM" id="SignalP"/>
    </source>
</evidence>
<sequence length="226" mass="25101">MIPSLVLFAIAYICFCVTLAIKLTGWDEELAGRCYDTQFTAAQSTTQPSGVYIYPSVTSLYFLSALLACYQVSTAASLASFPYRFLRSLLNLLLVYARRALRSSSSSVQPMAEDSFTTHIQEVPDPIHGVLHNSRMLEDYSWLIISLAMYQYPIHLYMAIALRVANERLLSGDSENAWGFGQIVALILCAATLLECVKGVLCKINPFEKAHLSNLTVSRISKTHSI</sequence>
<organism evidence="3 4">
    <name type="scientific">Fusarium tricinctum</name>
    <dbReference type="NCBI Taxonomy" id="61284"/>
    <lineage>
        <taxon>Eukaryota</taxon>
        <taxon>Fungi</taxon>
        <taxon>Dikarya</taxon>
        <taxon>Ascomycota</taxon>
        <taxon>Pezizomycotina</taxon>
        <taxon>Sordariomycetes</taxon>
        <taxon>Hypocreomycetidae</taxon>
        <taxon>Hypocreales</taxon>
        <taxon>Nectriaceae</taxon>
        <taxon>Fusarium</taxon>
        <taxon>Fusarium tricinctum species complex</taxon>
    </lineage>
</organism>
<proteinExistence type="predicted"/>
<dbReference type="AlphaFoldDB" id="A0A8K0WB37"/>
<gene>
    <name evidence="3" type="ORF">BKA59DRAFT_454810</name>
</gene>
<feature type="signal peptide" evidence="2">
    <location>
        <begin position="1"/>
        <end position="20"/>
    </location>
</feature>
<feature type="transmembrane region" description="Helical" evidence="1">
    <location>
        <begin position="142"/>
        <end position="165"/>
    </location>
</feature>
<comment type="caution">
    <text evidence="3">The sequence shown here is derived from an EMBL/GenBank/DDBJ whole genome shotgun (WGS) entry which is preliminary data.</text>
</comment>
<feature type="chain" id="PRO_5035425674" evidence="2">
    <location>
        <begin position="21"/>
        <end position="226"/>
    </location>
</feature>